<evidence type="ECO:0000313" key="10">
    <source>
        <dbReference type="EMBL" id="CAA9374964.1"/>
    </source>
</evidence>
<name>A0A6J4N1P3_9BACT</name>
<comment type="similarity">
    <text evidence="7">Belongs to the RnpA family.</text>
</comment>
<keyword evidence="6 7" id="KW-0694">RNA-binding</keyword>
<feature type="region of interest" description="Disordered" evidence="9">
    <location>
        <begin position="1"/>
        <end position="23"/>
    </location>
</feature>
<dbReference type="AlphaFoldDB" id="A0A6J4N1P3"/>
<keyword evidence="5 7" id="KW-0378">Hydrolase</keyword>
<feature type="region of interest" description="Disordered" evidence="9">
    <location>
        <begin position="50"/>
        <end position="69"/>
    </location>
</feature>
<comment type="catalytic activity">
    <reaction evidence="7">
        <text>Endonucleolytic cleavage of RNA, removing 5'-extranucleotides from tRNA precursor.</text>
        <dbReference type="EC" id="3.1.26.5"/>
    </reaction>
</comment>
<dbReference type="EMBL" id="CADCUQ010000060">
    <property type="protein sequence ID" value="CAA9374964.1"/>
    <property type="molecule type" value="Genomic_DNA"/>
</dbReference>
<accession>A0A6J4N1P3</accession>
<dbReference type="GO" id="GO:0001682">
    <property type="term" value="P:tRNA 5'-leader removal"/>
    <property type="evidence" value="ECO:0007669"/>
    <property type="project" value="UniProtKB-UniRule"/>
</dbReference>
<keyword evidence="3 7" id="KW-0540">Nuclease</keyword>
<evidence type="ECO:0000256" key="8">
    <source>
        <dbReference type="NCBIfam" id="TIGR00188"/>
    </source>
</evidence>
<evidence type="ECO:0000256" key="2">
    <source>
        <dbReference type="ARBA" id="ARBA00022694"/>
    </source>
</evidence>
<organism evidence="10">
    <name type="scientific">uncultured Phycisphaerae bacterium</name>
    <dbReference type="NCBI Taxonomy" id="904963"/>
    <lineage>
        <taxon>Bacteria</taxon>
        <taxon>Pseudomonadati</taxon>
        <taxon>Planctomycetota</taxon>
        <taxon>Phycisphaerae</taxon>
        <taxon>environmental samples</taxon>
    </lineage>
</organism>
<dbReference type="PANTHER" id="PTHR33992:SF1">
    <property type="entry name" value="RIBONUCLEASE P PROTEIN COMPONENT"/>
    <property type="match status" value="1"/>
</dbReference>
<keyword evidence="4 7" id="KW-0255">Endonuclease</keyword>
<dbReference type="HAMAP" id="MF_00227">
    <property type="entry name" value="RNase_P"/>
    <property type="match status" value="1"/>
</dbReference>
<dbReference type="InterPro" id="IPR014721">
    <property type="entry name" value="Ribsml_uS5_D2-typ_fold_subgr"/>
</dbReference>
<sequence>MTASPTPTPRHADTPTQPSPACRRTLPKKLHLRAKREFDAVFDARTRESRGPLTGYARPNGLPHPRLGMSVNRKVGTAVRRNRIRRLLRESFRLMQHDFPAGYDLVVVVRPHPPLTLAEYQKLMSGMMVKLHNVWRGRGEQAKAKSTGGGPTP</sequence>
<evidence type="ECO:0000256" key="4">
    <source>
        <dbReference type="ARBA" id="ARBA00022759"/>
    </source>
</evidence>
<dbReference type="GO" id="GO:0004526">
    <property type="term" value="F:ribonuclease P activity"/>
    <property type="evidence" value="ECO:0007669"/>
    <property type="project" value="UniProtKB-UniRule"/>
</dbReference>
<protein>
    <recommendedName>
        <fullName evidence="7 8">Ribonuclease P protein component</fullName>
        <shortName evidence="7">RNase P protein</shortName>
        <shortName evidence="7">RNaseP protein</shortName>
        <ecNumber evidence="7 8">3.1.26.5</ecNumber>
    </recommendedName>
    <alternativeName>
        <fullName evidence="7">Protein C5</fullName>
    </alternativeName>
</protein>
<comment type="subunit">
    <text evidence="7">Consists of a catalytic RNA component (M1 or rnpB) and a protein subunit.</text>
</comment>
<dbReference type="GO" id="GO:0042781">
    <property type="term" value="F:3'-tRNA processing endoribonuclease activity"/>
    <property type="evidence" value="ECO:0007669"/>
    <property type="project" value="TreeGrafter"/>
</dbReference>
<dbReference type="NCBIfam" id="TIGR00188">
    <property type="entry name" value="rnpA"/>
    <property type="match status" value="1"/>
</dbReference>
<dbReference type="Pfam" id="PF00825">
    <property type="entry name" value="Ribonuclease_P"/>
    <property type="match status" value="1"/>
</dbReference>
<comment type="function">
    <text evidence="1 7">RNaseP catalyzes the removal of the 5'-leader sequence from pre-tRNA to produce the mature 5'-terminus. It can also cleave other RNA substrates such as 4.5S RNA. The protein component plays an auxiliary but essential role in vivo by binding to the 5'-leader sequence and broadening the substrate specificity of the ribozyme.</text>
</comment>
<keyword evidence="2 7" id="KW-0819">tRNA processing</keyword>
<dbReference type="PANTHER" id="PTHR33992">
    <property type="entry name" value="RIBONUCLEASE P PROTEIN COMPONENT"/>
    <property type="match status" value="1"/>
</dbReference>
<dbReference type="GO" id="GO:0030677">
    <property type="term" value="C:ribonuclease P complex"/>
    <property type="evidence" value="ECO:0007669"/>
    <property type="project" value="TreeGrafter"/>
</dbReference>
<evidence type="ECO:0000256" key="3">
    <source>
        <dbReference type="ARBA" id="ARBA00022722"/>
    </source>
</evidence>
<dbReference type="InterPro" id="IPR000100">
    <property type="entry name" value="RNase_P"/>
</dbReference>
<evidence type="ECO:0000256" key="1">
    <source>
        <dbReference type="ARBA" id="ARBA00002663"/>
    </source>
</evidence>
<dbReference type="GO" id="GO:0000049">
    <property type="term" value="F:tRNA binding"/>
    <property type="evidence" value="ECO:0007669"/>
    <property type="project" value="UniProtKB-UniRule"/>
</dbReference>
<dbReference type="SUPFAM" id="SSF54211">
    <property type="entry name" value="Ribosomal protein S5 domain 2-like"/>
    <property type="match status" value="1"/>
</dbReference>
<evidence type="ECO:0000256" key="7">
    <source>
        <dbReference type="HAMAP-Rule" id="MF_00227"/>
    </source>
</evidence>
<dbReference type="InterPro" id="IPR020568">
    <property type="entry name" value="Ribosomal_Su5_D2-typ_SF"/>
</dbReference>
<evidence type="ECO:0000256" key="6">
    <source>
        <dbReference type="ARBA" id="ARBA00022884"/>
    </source>
</evidence>
<dbReference type="Gene3D" id="3.30.230.10">
    <property type="match status" value="1"/>
</dbReference>
<reference evidence="10" key="1">
    <citation type="submission" date="2020-02" db="EMBL/GenBank/DDBJ databases">
        <authorList>
            <person name="Meier V. D."/>
        </authorList>
    </citation>
    <scope>NUCLEOTIDE SEQUENCE</scope>
    <source>
        <strain evidence="10">AVDCRST_MAG64</strain>
    </source>
</reference>
<gene>
    <name evidence="7" type="primary">rnpA</name>
    <name evidence="10" type="ORF">AVDCRST_MAG64-230</name>
</gene>
<proteinExistence type="inferred from homology"/>
<dbReference type="EC" id="3.1.26.5" evidence="7 8"/>
<evidence type="ECO:0000256" key="9">
    <source>
        <dbReference type="SAM" id="MobiDB-lite"/>
    </source>
</evidence>
<evidence type="ECO:0000256" key="5">
    <source>
        <dbReference type="ARBA" id="ARBA00022801"/>
    </source>
</evidence>
<dbReference type="InterPro" id="IPR020539">
    <property type="entry name" value="RNase_P_CS"/>
</dbReference>
<dbReference type="PROSITE" id="PS00648">
    <property type="entry name" value="RIBONUCLEASE_P"/>
    <property type="match status" value="1"/>
</dbReference>